<evidence type="ECO:0000313" key="3">
    <source>
        <dbReference type="EMBL" id="MBB4007993.1"/>
    </source>
</evidence>
<dbReference type="AlphaFoldDB" id="A0A1Q9A156"/>
<reference evidence="3 6" key="2">
    <citation type="submission" date="2020-08" db="EMBL/GenBank/DDBJ databases">
        <title>Genomic Encyclopedia of Type Strains, Phase IV (KMG-IV): sequencing the most valuable type-strain genomes for metagenomic binning, comparative biology and taxonomic classification.</title>
        <authorList>
            <person name="Goeker M."/>
        </authorList>
    </citation>
    <scope>NUCLEOTIDE SEQUENCE [LARGE SCALE GENOMIC DNA]</scope>
    <source>
        <strain evidence="3 6">DSM 100021</strain>
    </source>
</reference>
<dbReference type="Gene3D" id="3.40.190.10">
    <property type="entry name" value="Periplasmic binding protein-like II"/>
    <property type="match status" value="1"/>
</dbReference>
<reference evidence="4 5" key="1">
    <citation type="submission" date="2016-09" db="EMBL/GenBank/DDBJ databases">
        <title>Rhizobium oryziradicis sp. nov., isolated from the root of rice.</title>
        <authorList>
            <person name="Zhao J."/>
            <person name="Zhang X."/>
        </authorList>
    </citation>
    <scope>NUCLEOTIDE SEQUENCE [LARGE SCALE GENOMIC DNA]</scope>
    <source>
        <strain evidence="4 5">14971</strain>
    </source>
</reference>
<keyword evidence="5" id="KW-1185">Reference proteome</keyword>
<dbReference type="Proteomes" id="UP000544107">
    <property type="component" value="Unassembled WGS sequence"/>
</dbReference>
<keyword evidence="3" id="KW-0813">Transport</keyword>
<organism evidence="4 5">
    <name type="scientific">Allorhizobium taibaishanense</name>
    <dbReference type="NCBI Taxonomy" id="887144"/>
    <lineage>
        <taxon>Bacteria</taxon>
        <taxon>Pseudomonadati</taxon>
        <taxon>Pseudomonadota</taxon>
        <taxon>Alphaproteobacteria</taxon>
        <taxon>Hyphomicrobiales</taxon>
        <taxon>Rhizobiaceae</taxon>
        <taxon>Rhizobium/Agrobacterium group</taxon>
        <taxon>Allorhizobium</taxon>
    </lineage>
</organism>
<dbReference type="SUPFAM" id="SSF53850">
    <property type="entry name" value="Periplasmic binding protein-like II"/>
    <property type="match status" value="1"/>
</dbReference>
<dbReference type="Pfam" id="PF13416">
    <property type="entry name" value="SBP_bac_8"/>
    <property type="match status" value="1"/>
</dbReference>
<dbReference type="EMBL" id="MKIN01000024">
    <property type="protein sequence ID" value="OLP48305.1"/>
    <property type="molecule type" value="Genomic_DNA"/>
</dbReference>
<dbReference type="InterPro" id="IPR006059">
    <property type="entry name" value="SBP"/>
</dbReference>
<comment type="caution">
    <text evidence="4">The sequence shown here is derived from an EMBL/GenBank/DDBJ whole genome shotgun (WGS) entry which is preliminary data.</text>
</comment>
<evidence type="ECO:0000256" key="2">
    <source>
        <dbReference type="SAM" id="SignalP"/>
    </source>
</evidence>
<dbReference type="Proteomes" id="UP000185598">
    <property type="component" value="Unassembled WGS sequence"/>
</dbReference>
<dbReference type="STRING" id="887144.BJF91_09260"/>
<evidence type="ECO:0000313" key="6">
    <source>
        <dbReference type="Proteomes" id="UP000544107"/>
    </source>
</evidence>
<accession>A0A1Q9A156</accession>
<keyword evidence="1" id="KW-0574">Periplasm</keyword>
<keyword evidence="3" id="KW-0762">Sugar transport</keyword>
<proteinExistence type="predicted"/>
<dbReference type="EMBL" id="JACIED010000002">
    <property type="protein sequence ID" value="MBB4007993.1"/>
    <property type="molecule type" value="Genomic_DNA"/>
</dbReference>
<dbReference type="PANTHER" id="PTHR42779">
    <property type="entry name" value="PROTEIN YNJB"/>
    <property type="match status" value="1"/>
</dbReference>
<evidence type="ECO:0000313" key="5">
    <source>
        <dbReference type="Proteomes" id="UP000185598"/>
    </source>
</evidence>
<feature type="chain" id="PRO_5044564237" evidence="2">
    <location>
        <begin position="27"/>
        <end position="413"/>
    </location>
</feature>
<protein>
    <submittedName>
        <fullName evidence="4">ABC transporter substrate-binding protein</fullName>
    </submittedName>
    <submittedName>
        <fullName evidence="3">Multiple sugar transport system substrate-binding protein/putative spermidine/putrescine transport system substrate-binding protein</fullName>
    </submittedName>
</protein>
<keyword evidence="2" id="KW-0732">Signal</keyword>
<dbReference type="RefSeq" id="WP_075616359.1">
    <property type="nucleotide sequence ID" value="NZ_JACIED010000002.1"/>
</dbReference>
<evidence type="ECO:0000256" key="1">
    <source>
        <dbReference type="ARBA" id="ARBA00022764"/>
    </source>
</evidence>
<feature type="signal peptide" evidence="2">
    <location>
        <begin position="1"/>
        <end position="26"/>
    </location>
</feature>
<name>A0A1Q9A156_9HYPH</name>
<gene>
    <name evidence="4" type="ORF">BJF91_09260</name>
    <name evidence="3" type="ORF">GGQ71_002256</name>
</gene>
<dbReference type="PANTHER" id="PTHR42779:SF1">
    <property type="entry name" value="PROTEIN YNJB"/>
    <property type="match status" value="1"/>
</dbReference>
<sequence length="413" mass="44816">MPMKFLAAAALALAASVATLAAPSHAADTNIKNLDFDLFKVTRENFYDIIVPAAKAEGTVTMYNFAGSFAPTWKKLIEMFEAKYGIKVAYSDVNGDQADQQLIAVQSAGQDAPVDAYFSGGGDYPLLSSKGVIGNIPLTKILPNMATYDPVLAETVFGHAHGGTYPLVHLNQTAIGYDSAMVKPSEVPKSFDELLAWAESHPKRLGVTLPAKGGSGGGFIYSVALNYLTGDCKKVLTDYGQTLQHAEDWAMTSECLTPVWDYYRRLLKAAELTNGNADTLNLINNRELYMGTVWEDQVMTFLGSKQLPETFRLTLLEKGQVGSGDAMFLPANAKHVAAGLLLIDMAMSKEFQTYKLEAIASRSPRADVNNGLIPADKQMHVLPASVYPRLSVPAFWDMSKALAEALDEKVINQ</sequence>
<evidence type="ECO:0000313" key="4">
    <source>
        <dbReference type="EMBL" id="OLP48305.1"/>
    </source>
</evidence>
<dbReference type="OrthoDB" id="3239593at2"/>